<gene>
    <name evidence="1" type="ORF">SDC9_159337</name>
</gene>
<evidence type="ECO:0000313" key="1">
    <source>
        <dbReference type="EMBL" id="MPN12027.1"/>
    </source>
</evidence>
<sequence>MNNIVVFKTTQHMNDGIRFTDICQKLVAQSFTFTGAFYQSRNVHNFNCGRNNALWVYQFSKFVQALIRDGNNPDIRFDGAKRKICRLRFRI</sequence>
<organism evidence="1">
    <name type="scientific">bioreactor metagenome</name>
    <dbReference type="NCBI Taxonomy" id="1076179"/>
    <lineage>
        <taxon>unclassified sequences</taxon>
        <taxon>metagenomes</taxon>
        <taxon>ecological metagenomes</taxon>
    </lineage>
</organism>
<accession>A0A645FCM3</accession>
<proteinExistence type="predicted"/>
<protein>
    <submittedName>
        <fullName evidence="1">Uncharacterized protein</fullName>
    </submittedName>
</protein>
<name>A0A645FCM3_9ZZZZ</name>
<comment type="caution">
    <text evidence="1">The sequence shown here is derived from an EMBL/GenBank/DDBJ whole genome shotgun (WGS) entry which is preliminary data.</text>
</comment>
<reference evidence="1" key="1">
    <citation type="submission" date="2019-08" db="EMBL/GenBank/DDBJ databases">
        <authorList>
            <person name="Kucharzyk K."/>
            <person name="Murdoch R.W."/>
            <person name="Higgins S."/>
            <person name="Loffler F."/>
        </authorList>
    </citation>
    <scope>NUCLEOTIDE SEQUENCE</scope>
</reference>
<dbReference type="EMBL" id="VSSQ01058300">
    <property type="protein sequence ID" value="MPN12027.1"/>
    <property type="molecule type" value="Genomic_DNA"/>
</dbReference>
<dbReference type="AlphaFoldDB" id="A0A645FCM3"/>